<accession>A0A2M4DG50</accession>
<dbReference type="AlphaFoldDB" id="A0A2M4DG50"/>
<protein>
    <submittedName>
        <fullName evidence="1">Uncharacterized protein</fullName>
    </submittedName>
</protein>
<name>A0A2M4DG50_ANODA</name>
<evidence type="ECO:0000313" key="1">
    <source>
        <dbReference type="EMBL" id="MBW76469.1"/>
    </source>
</evidence>
<organism evidence="1">
    <name type="scientific">Anopheles darlingi</name>
    <name type="common">Mosquito</name>
    <dbReference type="NCBI Taxonomy" id="43151"/>
    <lineage>
        <taxon>Eukaryota</taxon>
        <taxon>Metazoa</taxon>
        <taxon>Ecdysozoa</taxon>
        <taxon>Arthropoda</taxon>
        <taxon>Hexapoda</taxon>
        <taxon>Insecta</taxon>
        <taxon>Pterygota</taxon>
        <taxon>Neoptera</taxon>
        <taxon>Endopterygota</taxon>
        <taxon>Diptera</taxon>
        <taxon>Nematocera</taxon>
        <taxon>Culicoidea</taxon>
        <taxon>Culicidae</taxon>
        <taxon>Anophelinae</taxon>
        <taxon>Anopheles</taxon>
    </lineage>
</organism>
<sequence length="80" mass="8845">MLVFLRLMVCCCDPPPRGFGVLLHTHTNTHIHTRGRTLAHTRPPCPLKTFPVLLDYIAASLVRDRARVCACVSVGICSCD</sequence>
<reference evidence="1" key="1">
    <citation type="submission" date="2018-01" db="EMBL/GenBank/DDBJ databases">
        <title>An insight into the sialome of Amazonian anophelines.</title>
        <authorList>
            <person name="Ribeiro J.M."/>
            <person name="Scarpassa V."/>
            <person name="Calvo E."/>
        </authorList>
    </citation>
    <scope>NUCLEOTIDE SEQUENCE</scope>
</reference>
<proteinExistence type="predicted"/>
<dbReference type="EMBL" id="GGFL01012291">
    <property type="protein sequence ID" value="MBW76469.1"/>
    <property type="molecule type" value="Transcribed_RNA"/>
</dbReference>